<sequence length="81" mass="8964">MMLLIGIKISLTKNPTNPITTKPIAVRTATLENSLRSGLWQRLTSLTLSLANSLSGSKTESMASIFSRIENLKYEKLNRAE</sequence>
<dbReference type="AlphaFoldDB" id="I3SX52"/>
<reference evidence="1" key="1">
    <citation type="submission" date="2012-05" db="EMBL/GenBank/DDBJ databases">
        <authorList>
            <person name="Krishnakumar V."/>
            <person name="Cheung F."/>
            <person name="Xiao Y."/>
            <person name="Chan A."/>
            <person name="Moskal W.A."/>
            <person name="Town C.D."/>
        </authorList>
    </citation>
    <scope>NUCLEOTIDE SEQUENCE</scope>
</reference>
<organism evidence="1">
    <name type="scientific">Medicago truncatula</name>
    <name type="common">Barrel medic</name>
    <name type="synonym">Medicago tribuloides</name>
    <dbReference type="NCBI Taxonomy" id="3880"/>
    <lineage>
        <taxon>Eukaryota</taxon>
        <taxon>Viridiplantae</taxon>
        <taxon>Streptophyta</taxon>
        <taxon>Embryophyta</taxon>
        <taxon>Tracheophyta</taxon>
        <taxon>Spermatophyta</taxon>
        <taxon>Magnoliopsida</taxon>
        <taxon>eudicotyledons</taxon>
        <taxon>Gunneridae</taxon>
        <taxon>Pentapetalae</taxon>
        <taxon>rosids</taxon>
        <taxon>fabids</taxon>
        <taxon>Fabales</taxon>
        <taxon>Fabaceae</taxon>
        <taxon>Papilionoideae</taxon>
        <taxon>50 kb inversion clade</taxon>
        <taxon>NPAAA clade</taxon>
        <taxon>Hologalegina</taxon>
        <taxon>IRL clade</taxon>
        <taxon>Trifolieae</taxon>
        <taxon>Medicago</taxon>
    </lineage>
</organism>
<accession>I3SX52</accession>
<protein>
    <submittedName>
        <fullName evidence="1">Uncharacterized protein</fullName>
    </submittedName>
</protein>
<name>I3SX52_MEDTR</name>
<evidence type="ECO:0000313" key="1">
    <source>
        <dbReference type="EMBL" id="AFK44844.1"/>
    </source>
</evidence>
<dbReference type="EMBL" id="BT145050">
    <property type="protein sequence ID" value="AFK44844.1"/>
    <property type="molecule type" value="mRNA"/>
</dbReference>
<proteinExistence type="evidence at transcript level"/>